<feature type="region of interest" description="Disordered" evidence="1">
    <location>
        <begin position="29"/>
        <end position="56"/>
    </location>
</feature>
<evidence type="ECO:0000313" key="3">
    <source>
        <dbReference type="Proteomes" id="UP000324222"/>
    </source>
</evidence>
<dbReference type="EMBL" id="VSRR010063388">
    <property type="protein sequence ID" value="MPC83752.1"/>
    <property type="molecule type" value="Genomic_DNA"/>
</dbReference>
<organism evidence="2 3">
    <name type="scientific">Portunus trituberculatus</name>
    <name type="common">Swimming crab</name>
    <name type="synonym">Neptunus trituberculatus</name>
    <dbReference type="NCBI Taxonomy" id="210409"/>
    <lineage>
        <taxon>Eukaryota</taxon>
        <taxon>Metazoa</taxon>
        <taxon>Ecdysozoa</taxon>
        <taxon>Arthropoda</taxon>
        <taxon>Crustacea</taxon>
        <taxon>Multicrustacea</taxon>
        <taxon>Malacostraca</taxon>
        <taxon>Eumalacostraca</taxon>
        <taxon>Eucarida</taxon>
        <taxon>Decapoda</taxon>
        <taxon>Pleocyemata</taxon>
        <taxon>Brachyura</taxon>
        <taxon>Eubrachyura</taxon>
        <taxon>Portunoidea</taxon>
        <taxon>Portunidae</taxon>
        <taxon>Portuninae</taxon>
        <taxon>Portunus</taxon>
    </lineage>
</organism>
<reference evidence="2 3" key="1">
    <citation type="submission" date="2019-05" db="EMBL/GenBank/DDBJ databases">
        <title>Another draft genome of Portunus trituberculatus and its Hox gene families provides insights of decapod evolution.</title>
        <authorList>
            <person name="Jeong J.-H."/>
            <person name="Song I."/>
            <person name="Kim S."/>
            <person name="Choi T."/>
            <person name="Kim D."/>
            <person name="Ryu S."/>
            <person name="Kim W."/>
        </authorList>
    </citation>
    <scope>NUCLEOTIDE SEQUENCE [LARGE SCALE GENOMIC DNA]</scope>
    <source>
        <tissue evidence="2">Muscle</tissue>
    </source>
</reference>
<accession>A0A5B7IIV1</accession>
<comment type="caution">
    <text evidence="2">The sequence shown here is derived from an EMBL/GenBank/DDBJ whole genome shotgun (WGS) entry which is preliminary data.</text>
</comment>
<evidence type="ECO:0000256" key="1">
    <source>
        <dbReference type="SAM" id="MobiDB-lite"/>
    </source>
</evidence>
<evidence type="ECO:0000313" key="2">
    <source>
        <dbReference type="EMBL" id="MPC83752.1"/>
    </source>
</evidence>
<sequence length="110" mass="12137">MYKNIAERNPLVTPPKGLTLLREVPHQGVPHVDSGLPPLPSSSSRLVHPSAPVSRSPSFRLTTHHYLSGGIRAAAMPSFSSCKTLRTLSRIHPRLVSPRSKLLDFNKRVQ</sequence>
<gene>
    <name evidence="2" type="ORF">E2C01_078468</name>
</gene>
<protein>
    <submittedName>
        <fullName evidence="2">Uncharacterized protein</fullName>
    </submittedName>
</protein>
<proteinExistence type="predicted"/>
<feature type="compositionally biased region" description="Low complexity" evidence="1">
    <location>
        <begin position="41"/>
        <end position="52"/>
    </location>
</feature>
<keyword evidence="3" id="KW-1185">Reference proteome</keyword>
<name>A0A5B7IIV1_PORTR</name>
<dbReference type="AlphaFoldDB" id="A0A5B7IIV1"/>
<dbReference type="Proteomes" id="UP000324222">
    <property type="component" value="Unassembled WGS sequence"/>
</dbReference>